<dbReference type="PANTHER" id="PTHR37164">
    <property type="entry name" value="BACTERIOHEMERYTHRIN"/>
    <property type="match status" value="1"/>
</dbReference>
<evidence type="ECO:0000313" key="8">
    <source>
        <dbReference type="Proteomes" id="UP000202259"/>
    </source>
</evidence>
<evidence type="ECO:0000256" key="1">
    <source>
        <dbReference type="ARBA" id="ARBA00010587"/>
    </source>
</evidence>
<dbReference type="GO" id="GO:0046872">
    <property type="term" value="F:metal ion binding"/>
    <property type="evidence" value="ECO:0007669"/>
    <property type="project" value="UniProtKB-KW"/>
</dbReference>
<dbReference type="RefSeq" id="WP_081153568.1">
    <property type="nucleotide sequence ID" value="NZ_CP020465.1"/>
</dbReference>
<dbReference type="OrthoDB" id="9802426at2"/>
<evidence type="ECO:0000256" key="4">
    <source>
        <dbReference type="PROSITE-ProRule" id="PRU00169"/>
    </source>
</evidence>
<dbReference type="Gene3D" id="1.20.120.50">
    <property type="entry name" value="Hemerythrin-like"/>
    <property type="match status" value="1"/>
</dbReference>
<dbReference type="Proteomes" id="UP000202259">
    <property type="component" value="Chromosome"/>
</dbReference>
<gene>
    <name evidence="7" type="ORF">B5D82_17905</name>
</gene>
<dbReference type="PROSITE" id="PS50110">
    <property type="entry name" value="RESPONSE_REGULATORY"/>
    <property type="match status" value="1"/>
</dbReference>
<dbReference type="CDD" id="cd00156">
    <property type="entry name" value="REC"/>
    <property type="match status" value="1"/>
</dbReference>
<dbReference type="PANTHER" id="PTHR37164:SF1">
    <property type="entry name" value="BACTERIOHEMERYTHRIN"/>
    <property type="match status" value="1"/>
</dbReference>
<dbReference type="SMART" id="SM00448">
    <property type="entry name" value="REC"/>
    <property type="match status" value="1"/>
</dbReference>
<evidence type="ECO:0000256" key="2">
    <source>
        <dbReference type="ARBA" id="ARBA00022723"/>
    </source>
</evidence>
<evidence type="ECO:0000259" key="6">
    <source>
        <dbReference type="PROSITE" id="PS50110"/>
    </source>
</evidence>
<comment type="similarity">
    <text evidence="1">Belongs to the hemerythrin family.</text>
</comment>
<comment type="caution">
    <text evidence="4">Lacks conserved residue(s) required for the propagation of feature annotation.</text>
</comment>
<protein>
    <recommendedName>
        <fullName evidence="6">Response regulatory domain-containing protein</fullName>
    </recommendedName>
</protein>
<dbReference type="AlphaFoldDB" id="A0A222GCB0"/>
<evidence type="ECO:0000256" key="3">
    <source>
        <dbReference type="ARBA" id="ARBA00023004"/>
    </source>
</evidence>
<keyword evidence="3" id="KW-0408">Iron</keyword>
<name>A0A222GCB0_9GAMM</name>
<dbReference type="Gene3D" id="3.40.50.2300">
    <property type="match status" value="1"/>
</dbReference>
<feature type="coiled-coil region" evidence="5">
    <location>
        <begin position="207"/>
        <end position="241"/>
    </location>
</feature>
<dbReference type="InterPro" id="IPR012312">
    <property type="entry name" value="Hemerythrin-like"/>
</dbReference>
<dbReference type="SUPFAM" id="SSF52172">
    <property type="entry name" value="CheY-like"/>
    <property type="match status" value="1"/>
</dbReference>
<dbReference type="GO" id="GO:0000160">
    <property type="term" value="P:phosphorelay signal transduction system"/>
    <property type="evidence" value="ECO:0007669"/>
    <property type="project" value="InterPro"/>
</dbReference>
<dbReference type="Pfam" id="PF01814">
    <property type="entry name" value="Hemerythrin"/>
    <property type="match status" value="1"/>
</dbReference>
<dbReference type="Pfam" id="PF00072">
    <property type="entry name" value="Response_reg"/>
    <property type="match status" value="1"/>
</dbReference>
<dbReference type="SUPFAM" id="SSF47188">
    <property type="entry name" value="Hemerythrin-like"/>
    <property type="match status" value="1"/>
</dbReference>
<evidence type="ECO:0000313" key="7">
    <source>
        <dbReference type="EMBL" id="ASP49480.1"/>
    </source>
</evidence>
<accession>A0A222GCB0</accession>
<sequence>MKSVKTSSHPDIVMIYQERDSVEPAIQQISELDLDFKAYKFNPKKLNSLTAMKPKVLLLSSNNVKSTIEFYINYLEEYEQNIAPHSAILLINNRETFRAYLACENGLFDDYAIINPLNEPYRLKLVLLKELKLIESRNNESLEQLVIEGEDELASCIQHGVALKKSFISQVNECEKNIISATNSALDNDQTKAVLQNIIGLSLEQMNENVSSNIQNIVDQLQELKANNQELKENIIESNQHDIKSVMGVNTELLIADVDSNTEQTQTACYKVLIAEPSDMFTHVIDKIFSGTVFKYALVNDGKLALEKIKDFKPDVVLLAYDLPTLNGIEVTKIVRQAGNQVPVVAYIQYRNREAIKRWIPFRLNGYLIKPSKKSAILKSITKAIKSPTEILKYQEKQVKNIIEWLPIYQVGNKQIDEQHKMIFTMLNDLYHKDNKQSAVMLLQHLSSYIDLQFDSEENLLRQINYPGTQEHITEHIELKEKLVVFLNKLDDYNIEVQHKMALVIYAWFTKHIVESDMKYKAYALSIEEESFTA</sequence>
<reference evidence="7 8" key="1">
    <citation type="submission" date="2017-08" db="EMBL/GenBank/DDBJ databases">
        <title>Complete genome of Colwellia sp. NB097-1, a psychrophile bacterium ioslated from Bering Sea.</title>
        <authorList>
            <person name="Chen X."/>
        </authorList>
    </citation>
    <scope>NUCLEOTIDE SEQUENCE [LARGE SCALE GENOMIC DNA]</scope>
    <source>
        <strain evidence="7 8">NB097-1</strain>
    </source>
</reference>
<dbReference type="InterPro" id="IPR011006">
    <property type="entry name" value="CheY-like_superfamily"/>
</dbReference>
<dbReference type="InterPro" id="IPR001789">
    <property type="entry name" value="Sig_transdc_resp-reg_receiver"/>
</dbReference>
<dbReference type="CDD" id="cd12107">
    <property type="entry name" value="Hemerythrin"/>
    <property type="match status" value="1"/>
</dbReference>
<proteinExistence type="inferred from homology"/>
<keyword evidence="8" id="KW-1185">Reference proteome</keyword>
<dbReference type="EMBL" id="CP020465">
    <property type="protein sequence ID" value="ASP49480.1"/>
    <property type="molecule type" value="Genomic_DNA"/>
</dbReference>
<organism evidence="7 8">
    <name type="scientific">Cognaticolwellia beringensis</name>
    <dbReference type="NCBI Taxonomy" id="1967665"/>
    <lineage>
        <taxon>Bacteria</taxon>
        <taxon>Pseudomonadati</taxon>
        <taxon>Pseudomonadota</taxon>
        <taxon>Gammaproteobacteria</taxon>
        <taxon>Alteromonadales</taxon>
        <taxon>Colwelliaceae</taxon>
        <taxon>Cognaticolwellia</taxon>
    </lineage>
</organism>
<dbReference type="InterPro" id="IPR012827">
    <property type="entry name" value="Hemerythrin_metal-bd"/>
</dbReference>
<keyword evidence="5" id="KW-0175">Coiled coil</keyword>
<feature type="domain" description="Response regulatory" evidence="6">
    <location>
        <begin position="271"/>
        <end position="385"/>
    </location>
</feature>
<dbReference type="NCBIfam" id="TIGR02481">
    <property type="entry name" value="hemeryth_dom"/>
    <property type="match status" value="1"/>
</dbReference>
<dbReference type="InterPro" id="IPR050669">
    <property type="entry name" value="Hemerythrin"/>
</dbReference>
<evidence type="ECO:0000256" key="5">
    <source>
        <dbReference type="SAM" id="Coils"/>
    </source>
</evidence>
<dbReference type="KEGG" id="cber:B5D82_17905"/>
<dbReference type="InterPro" id="IPR035938">
    <property type="entry name" value="Hemerythrin-like_sf"/>
</dbReference>
<keyword evidence="2" id="KW-0479">Metal-binding</keyword>